<dbReference type="SUPFAM" id="SSF53686">
    <property type="entry name" value="Tryptophan synthase beta subunit-like PLP-dependent enzymes"/>
    <property type="match status" value="1"/>
</dbReference>
<reference evidence="7 8" key="1">
    <citation type="submission" date="2019-09" db="EMBL/GenBank/DDBJ databases">
        <title>Nitrincola iocasae sp. nov., a bacterium isolated from the sediment collected at a cold seep field in South China Sea.</title>
        <authorList>
            <person name="Zhang H."/>
            <person name="Wang H."/>
            <person name="Li C."/>
        </authorList>
    </citation>
    <scope>NUCLEOTIDE SEQUENCE [LARGE SCALE GENOMIC DNA]</scope>
    <source>
        <strain evidence="7 8">KXZD1103</strain>
    </source>
</reference>
<feature type="active site" description="Nucleophile" evidence="4">
    <location>
        <position position="73"/>
    </location>
</feature>
<dbReference type="Gene3D" id="3.40.50.1100">
    <property type="match status" value="2"/>
</dbReference>
<dbReference type="InterPro" id="IPR001926">
    <property type="entry name" value="TrpB-like_PALP"/>
</dbReference>
<gene>
    <name evidence="7" type="ORF">F5I99_06565</name>
</gene>
<evidence type="ECO:0000256" key="5">
    <source>
        <dbReference type="PIRSR" id="PIRSR006278-2"/>
    </source>
</evidence>
<keyword evidence="3 5" id="KW-0663">Pyridoxal phosphate</keyword>
<dbReference type="Pfam" id="PF00291">
    <property type="entry name" value="PALP"/>
    <property type="match status" value="1"/>
</dbReference>
<evidence type="ECO:0000256" key="3">
    <source>
        <dbReference type="ARBA" id="ARBA00022898"/>
    </source>
</evidence>
<evidence type="ECO:0000256" key="1">
    <source>
        <dbReference type="ARBA" id="ARBA00001933"/>
    </source>
</evidence>
<organism evidence="7 8">
    <name type="scientific">Nitrincola iocasae</name>
    <dbReference type="NCBI Taxonomy" id="2614693"/>
    <lineage>
        <taxon>Bacteria</taxon>
        <taxon>Pseudomonadati</taxon>
        <taxon>Pseudomonadota</taxon>
        <taxon>Gammaproteobacteria</taxon>
        <taxon>Oceanospirillales</taxon>
        <taxon>Oceanospirillaceae</taxon>
        <taxon>Nitrincola</taxon>
    </lineage>
</organism>
<dbReference type="PANTHER" id="PTHR43780:SF2">
    <property type="entry name" value="1-AMINOCYCLOPROPANE-1-CARBOXYLATE DEAMINASE-RELATED"/>
    <property type="match status" value="1"/>
</dbReference>
<dbReference type="RefSeq" id="WP_151054271.1">
    <property type="nucleotide sequence ID" value="NZ_CP044222.1"/>
</dbReference>
<accession>A0A5J6LCC3</accession>
<evidence type="ECO:0000259" key="6">
    <source>
        <dbReference type="Pfam" id="PF00291"/>
    </source>
</evidence>
<dbReference type="EMBL" id="CP044222">
    <property type="protein sequence ID" value="QEW06183.1"/>
    <property type="molecule type" value="Genomic_DNA"/>
</dbReference>
<dbReference type="GO" id="GO:0019148">
    <property type="term" value="F:D-cysteine desulfhydrase activity"/>
    <property type="evidence" value="ECO:0007669"/>
    <property type="project" value="TreeGrafter"/>
</dbReference>
<name>A0A5J6LCC3_9GAMM</name>
<feature type="domain" description="Tryptophan synthase beta chain-like PALP" evidence="6">
    <location>
        <begin position="32"/>
        <end position="295"/>
    </location>
</feature>
<dbReference type="PIRSF" id="PIRSF006278">
    <property type="entry name" value="ACCD_DCysDesulf"/>
    <property type="match status" value="1"/>
</dbReference>
<dbReference type="InterPro" id="IPR027278">
    <property type="entry name" value="ACCD_DCysDesulf"/>
</dbReference>
<comment type="cofactor">
    <cofactor evidence="1">
        <name>pyridoxal 5'-phosphate</name>
        <dbReference type="ChEBI" id="CHEBI:597326"/>
    </cofactor>
</comment>
<comment type="similarity">
    <text evidence="2">Belongs to the ACC deaminase/D-cysteine desulfhydrase family.</text>
</comment>
<keyword evidence="8" id="KW-1185">Reference proteome</keyword>
<proteinExistence type="inferred from homology"/>
<feature type="modified residue" description="N6-(pyridoxal phosphate)lysine" evidence="5">
    <location>
        <position position="46"/>
    </location>
</feature>
<evidence type="ECO:0000256" key="2">
    <source>
        <dbReference type="ARBA" id="ARBA00008639"/>
    </source>
</evidence>
<dbReference type="AlphaFoldDB" id="A0A5J6LCC3"/>
<evidence type="ECO:0000313" key="8">
    <source>
        <dbReference type="Proteomes" id="UP000325606"/>
    </source>
</evidence>
<evidence type="ECO:0000256" key="4">
    <source>
        <dbReference type="PIRSR" id="PIRSR006278-1"/>
    </source>
</evidence>
<dbReference type="PANTHER" id="PTHR43780">
    <property type="entry name" value="1-AMINOCYCLOPROPANE-1-CARBOXYLATE DEAMINASE-RELATED"/>
    <property type="match status" value="1"/>
</dbReference>
<protein>
    <submittedName>
        <fullName evidence="7">Pyridoxal-phosphate dependent enzyme</fullName>
    </submittedName>
</protein>
<evidence type="ECO:0000313" key="7">
    <source>
        <dbReference type="EMBL" id="QEW06183.1"/>
    </source>
</evidence>
<sequence length="320" mass="34835">MSLVNPPIVSPPIRYQAVSLPLCHNFGIQLSILRLDETHPHISGNKWYKLQPALAEARRHPGRPILSFGGAFSNHIHALAYAGQESGIATIGVIRGEATSASNPTLQDAQRWGMRLVFVSRKDYARRYDPIFIDTLHQTLGDFQWVPEGGSSAAAIQSCGDIWSALSASDVPLDYLFCAAGTGATAAGLIAARPASVKVFVVPALKISVAEVESMLQAHWAAAGFLQPDGYQVLPGCLPYARLSPELAALWWQLSACYGVDLDPVYTLRVFHQLSRLILQRRFKPGTHVALLHTGGMQGLRGHADRLRRMAPAFYGPLPL</sequence>
<dbReference type="KEGG" id="nik:F5I99_06565"/>
<dbReference type="InterPro" id="IPR036052">
    <property type="entry name" value="TrpB-like_PALP_sf"/>
</dbReference>
<dbReference type="Proteomes" id="UP000325606">
    <property type="component" value="Chromosome"/>
</dbReference>